<sequence>MTAGLPLRCGDRTVATYVHRPDVRGRLSPRPYLHPVTTLGGATVTELMPADHLHHLGAGIAVPDVAGRNFWGGRTYVRDQGPTELDNHGEQRHLRWARRDDDGFAEELSWTAGGDQLLHEQRTVRTRRLSPTAWELDLAFTLTNTTAEPLRIGSPATNGRPGAGYGGFFWRAPRTGTPPLVFTPDAAGEDAVHGRRADWLALAGERWTLVLRATDPWFVRTREYPGVGPALAWRTPLTVPAGGTLTRRVVTAVADGRLAPDEAAALAARTIR</sequence>
<evidence type="ECO:0000313" key="1">
    <source>
        <dbReference type="EMBL" id="SHN02199.1"/>
    </source>
</evidence>
<dbReference type="AlphaFoldDB" id="A0A1M7NEM1"/>
<dbReference type="RefSeq" id="WP_073501111.1">
    <property type="nucleotide sequence ID" value="NZ_FRBI01000018.1"/>
</dbReference>
<keyword evidence="2" id="KW-1185">Reference proteome</keyword>
<organism evidence="1 2">
    <name type="scientific">Actinacidiphila paucisporea</name>
    <dbReference type="NCBI Taxonomy" id="310782"/>
    <lineage>
        <taxon>Bacteria</taxon>
        <taxon>Bacillati</taxon>
        <taxon>Actinomycetota</taxon>
        <taxon>Actinomycetes</taxon>
        <taxon>Kitasatosporales</taxon>
        <taxon>Streptomycetaceae</taxon>
        <taxon>Actinacidiphila</taxon>
    </lineage>
</organism>
<dbReference type="Pfam" id="PF14100">
    <property type="entry name" value="DUF6807"/>
    <property type="match status" value="1"/>
</dbReference>
<dbReference type="InterPro" id="IPR029475">
    <property type="entry name" value="DUF6807"/>
</dbReference>
<dbReference type="STRING" id="310782.SAMN05216499_11897"/>
<proteinExistence type="predicted"/>
<gene>
    <name evidence="1" type="ORF">SAMN05216499_11897</name>
</gene>
<reference evidence="1 2" key="1">
    <citation type="submission" date="2016-11" db="EMBL/GenBank/DDBJ databases">
        <authorList>
            <person name="Jaros S."/>
            <person name="Januszkiewicz K."/>
            <person name="Wedrychowicz H."/>
        </authorList>
    </citation>
    <scope>NUCLEOTIDE SEQUENCE [LARGE SCALE GENOMIC DNA]</scope>
    <source>
        <strain evidence="1 2">CGMCC 4.2025</strain>
    </source>
</reference>
<protein>
    <submittedName>
        <fullName evidence="1">Methane oxygenase PmoA</fullName>
    </submittedName>
</protein>
<name>A0A1M7NEM1_9ACTN</name>
<dbReference type="Proteomes" id="UP000184111">
    <property type="component" value="Unassembled WGS sequence"/>
</dbReference>
<dbReference type="EMBL" id="FRBI01000018">
    <property type="protein sequence ID" value="SHN02199.1"/>
    <property type="molecule type" value="Genomic_DNA"/>
</dbReference>
<evidence type="ECO:0000313" key="2">
    <source>
        <dbReference type="Proteomes" id="UP000184111"/>
    </source>
</evidence>
<accession>A0A1M7NEM1</accession>